<feature type="region of interest" description="Disordered" evidence="1">
    <location>
        <begin position="59"/>
        <end position="83"/>
    </location>
</feature>
<dbReference type="AlphaFoldDB" id="A0AAV4Y637"/>
<organism evidence="2 3">
    <name type="scientific">Caerostris extrusa</name>
    <name type="common">Bark spider</name>
    <name type="synonym">Caerostris bankana</name>
    <dbReference type="NCBI Taxonomy" id="172846"/>
    <lineage>
        <taxon>Eukaryota</taxon>
        <taxon>Metazoa</taxon>
        <taxon>Ecdysozoa</taxon>
        <taxon>Arthropoda</taxon>
        <taxon>Chelicerata</taxon>
        <taxon>Arachnida</taxon>
        <taxon>Araneae</taxon>
        <taxon>Araneomorphae</taxon>
        <taxon>Entelegynae</taxon>
        <taxon>Araneoidea</taxon>
        <taxon>Araneidae</taxon>
        <taxon>Caerostris</taxon>
    </lineage>
</organism>
<comment type="caution">
    <text evidence="2">The sequence shown here is derived from an EMBL/GenBank/DDBJ whole genome shotgun (WGS) entry which is preliminary data.</text>
</comment>
<protein>
    <submittedName>
        <fullName evidence="2">Uncharacterized protein</fullName>
    </submittedName>
</protein>
<proteinExistence type="predicted"/>
<keyword evidence="3" id="KW-1185">Reference proteome</keyword>
<feature type="region of interest" description="Disordered" evidence="1">
    <location>
        <begin position="1"/>
        <end position="33"/>
    </location>
</feature>
<sequence length="83" mass="9470">MSIQARQHNSQTALPQPWKTPWNRPGKKGGSFPFKESLLKGKINVPPYVIISGYPSSHSPNLTGMRTNSVQKKEKWKKYERSC</sequence>
<evidence type="ECO:0000313" key="3">
    <source>
        <dbReference type="Proteomes" id="UP001054945"/>
    </source>
</evidence>
<accession>A0AAV4Y637</accession>
<feature type="compositionally biased region" description="Basic and acidic residues" evidence="1">
    <location>
        <begin position="71"/>
        <end position="83"/>
    </location>
</feature>
<gene>
    <name evidence="2" type="ORF">CEXT_587671</name>
</gene>
<dbReference type="EMBL" id="BPLR01001302">
    <property type="protein sequence ID" value="GIZ01446.1"/>
    <property type="molecule type" value="Genomic_DNA"/>
</dbReference>
<evidence type="ECO:0000256" key="1">
    <source>
        <dbReference type="SAM" id="MobiDB-lite"/>
    </source>
</evidence>
<reference evidence="2 3" key="1">
    <citation type="submission" date="2021-06" db="EMBL/GenBank/DDBJ databases">
        <title>Caerostris extrusa draft genome.</title>
        <authorList>
            <person name="Kono N."/>
            <person name="Arakawa K."/>
        </authorList>
    </citation>
    <scope>NUCLEOTIDE SEQUENCE [LARGE SCALE GENOMIC DNA]</scope>
</reference>
<feature type="compositionally biased region" description="Polar residues" evidence="1">
    <location>
        <begin position="1"/>
        <end position="14"/>
    </location>
</feature>
<evidence type="ECO:0000313" key="2">
    <source>
        <dbReference type="EMBL" id="GIZ01446.1"/>
    </source>
</evidence>
<dbReference type="Proteomes" id="UP001054945">
    <property type="component" value="Unassembled WGS sequence"/>
</dbReference>
<name>A0AAV4Y637_CAEEX</name>
<feature type="compositionally biased region" description="Polar residues" evidence="1">
    <location>
        <begin position="59"/>
        <end position="70"/>
    </location>
</feature>